<evidence type="ECO:0000313" key="3">
    <source>
        <dbReference type="Proteomes" id="UP000318336"/>
    </source>
</evidence>
<evidence type="ECO:0000259" key="1">
    <source>
        <dbReference type="Pfam" id="PF00117"/>
    </source>
</evidence>
<dbReference type="RefSeq" id="WP_142005040.1">
    <property type="nucleotide sequence ID" value="NZ_CAJTBP010000001.1"/>
</dbReference>
<gene>
    <name evidence="2" type="ORF">FB554_1095</name>
</gene>
<keyword evidence="2" id="KW-0808">Transferase</keyword>
<dbReference type="PANTHER" id="PTHR42695:SF5">
    <property type="entry name" value="GLUTAMINE AMIDOTRANSFERASE YLR126C-RELATED"/>
    <property type="match status" value="1"/>
</dbReference>
<dbReference type="InterPro" id="IPR017926">
    <property type="entry name" value="GATASE"/>
</dbReference>
<keyword evidence="2" id="KW-0315">Glutamine amidotransferase</keyword>
<protein>
    <submittedName>
        <fullName evidence="2">GMP synthase-like glutamine amidotransferase</fullName>
    </submittedName>
</protein>
<comment type="caution">
    <text evidence="2">The sequence shown here is derived from an EMBL/GenBank/DDBJ whole genome shotgun (WGS) entry which is preliminary data.</text>
</comment>
<name>A0A542XAU1_9MICO</name>
<dbReference type="InterPro" id="IPR044992">
    <property type="entry name" value="ChyE-like"/>
</dbReference>
<dbReference type="Pfam" id="PF00117">
    <property type="entry name" value="GATase"/>
    <property type="match status" value="1"/>
</dbReference>
<sequence>MSAIDGHVPTVLVVQNDADSGPGRLPAWITAAGGRVHLVAAHDGVAVPTDPAETGADAVVLLGGGLMPDTDLDHPFLPAERELVRACVRQGVPLLGICLGGQLMAYALGGEVRENHGTPERGVVALSLRPSTRQDPLFARLFDEVPVVQNHADAITALPDGATWLAATSACPYQAFRVGDRAWGVQFHPEADADRVASWDRSRLRARGLDPDVMAAQARRHALAMEQAWSAFVGRFVALAAQRVDEQQEAV</sequence>
<dbReference type="Proteomes" id="UP000318336">
    <property type="component" value="Unassembled WGS sequence"/>
</dbReference>
<accession>A0A542XAU1</accession>
<dbReference type="PROSITE" id="PS51273">
    <property type="entry name" value="GATASE_TYPE_1"/>
    <property type="match status" value="1"/>
</dbReference>
<dbReference type="OrthoDB" id="5196541at2"/>
<proteinExistence type="predicted"/>
<dbReference type="GO" id="GO:0005829">
    <property type="term" value="C:cytosol"/>
    <property type="evidence" value="ECO:0007669"/>
    <property type="project" value="TreeGrafter"/>
</dbReference>
<reference evidence="2 3" key="1">
    <citation type="submission" date="2019-06" db="EMBL/GenBank/DDBJ databases">
        <title>Sequencing the genomes of 1000 actinobacteria strains.</title>
        <authorList>
            <person name="Klenk H.-P."/>
        </authorList>
    </citation>
    <scope>NUCLEOTIDE SEQUENCE [LARGE SCALE GENOMIC DNA]</scope>
    <source>
        <strain evidence="2 3">DSM 24617</strain>
    </source>
</reference>
<dbReference type="AlphaFoldDB" id="A0A542XAU1"/>
<organism evidence="2 3">
    <name type="scientific">Barrientosiimonas humi</name>
    <dbReference type="NCBI Taxonomy" id="999931"/>
    <lineage>
        <taxon>Bacteria</taxon>
        <taxon>Bacillati</taxon>
        <taxon>Actinomycetota</taxon>
        <taxon>Actinomycetes</taxon>
        <taxon>Micrococcales</taxon>
        <taxon>Dermacoccaceae</taxon>
        <taxon>Barrientosiimonas</taxon>
    </lineage>
</organism>
<dbReference type="CDD" id="cd01741">
    <property type="entry name" value="GATase1_1"/>
    <property type="match status" value="1"/>
</dbReference>
<dbReference type="PANTHER" id="PTHR42695">
    <property type="entry name" value="GLUTAMINE AMIDOTRANSFERASE YLR126C-RELATED"/>
    <property type="match status" value="1"/>
</dbReference>
<dbReference type="Gene3D" id="3.40.50.880">
    <property type="match status" value="1"/>
</dbReference>
<dbReference type="GO" id="GO:0016740">
    <property type="term" value="F:transferase activity"/>
    <property type="evidence" value="ECO:0007669"/>
    <property type="project" value="UniProtKB-KW"/>
</dbReference>
<dbReference type="SUPFAM" id="SSF52317">
    <property type="entry name" value="Class I glutamine amidotransferase-like"/>
    <property type="match status" value="1"/>
</dbReference>
<keyword evidence="3" id="KW-1185">Reference proteome</keyword>
<dbReference type="InterPro" id="IPR029062">
    <property type="entry name" value="Class_I_gatase-like"/>
</dbReference>
<evidence type="ECO:0000313" key="2">
    <source>
        <dbReference type="EMBL" id="TQL32962.1"/>
    </source>
</evidence>
<dbReference type="EMBL" id="VFOK01000001">
    <property type="protein sequence ID" value="TQL32962.1"/>
    <property type="molecule type" value="Genomic_DNA"/>
</dbReference>
<feature type="domain" description="Glutamine amidotransferase" evidence="1">
    <location>
        <begin position="52"/>
        <end position="192"/>
    </location>
</feature>